<dbReference type="EMBL" id="JAIXMP010000033">
    <property type="protein sequence ID" value="KAI9250203.1"/>
    <property type="molecule type" value="Genomic_DNA"/>
</dbReference>
<feature type="region of interest" description="Disordered" evidence="5">
    <location>
        <begin position="65"/>
        <end position="93"/>
    </location>
</feature>
<evidence type="ECO:0000256" key="4">
    <source>
        <dbReference type="PROSITE-ProRule" id="PRU00125"/>
    </source>
</evidence>
<dbReference type="Proteomes" id="UP001209540">
    <property type="component" value="Unassembled WGS sequence"/>
</dbReference>
<sequence>MSNDCTICLKKVYVTEKIEANGRRYHKTCFKCSEKGCRLTIANFISHDGHLFCQKHVPKLQAIIRPAQSRSRSIKQQQRTHHRYQNEEDDNDI</sequence>
<proteinExistence type="predicted"/>
<reference evidence="7" key="2">
    <citation type="submission" date="2023-02" db="EMBL/GenBank/DDBJ databases">
        <authorList>
            <consortium name="DOE Joint Genome Institute"/>
            <person name="Mondo S.J."/>
            <person name="Chang Y."/>
            <person name="Wang Y."/>
            <person name="Ahrendt S."/>
            <person name="Andreopoulos W."/>
            <person name="Barry K."/>
            <person name="Beard J."/>
            <person name="Benny G.L."/>
            <person name="Blankenship S."/>
            <person name="Bonito G."/>
            <person name="Cuomo C."/>
            <person name="Desiro A."/>
            <person name="Gervers K.A."/>
            <person name="Hundley H."/>
            <person name="Kuo A."/>
            <person name="LaButti K."/>
            <person name="Lang B.F."/>
            <person name="Lipzen A."/>
            <person name="O'Donnell K."/>
            <person name="Pangilinan J."/>
            <person name="Reynolds N."/>
            <person name="Sandor L."/>
            <person name="Smith M.W."/>
            <person name="Tsang A."/>
            <person name="Grigoriev I.V."/>
            <person name="Stajich J.E."/>
            <person name="Spatafora J.W."/>
        </authorList>
    </citation>
    <scope>NUCLEOTIDE SEQUENCE</scope>
    <source>
        <strain evidence="7">RSA 2281</strain>
    </source>
</reference>
<keyword evidence="1 4" id="KW-0479">Metal-binding</keyword>
<dbReference type="InterPro" id="IPR001781">
    <property type="entry name" value="Znf_LIM"/>
</dbReference>
<dbReference type="PANTHER" id="PTHR24206">
    <property type="entry name" value="OS06G0237300 PROTEIN"/>
    <property type="match status" value="1"/>
</dbReference>
<evidence type="ECO:0000313" key="8">
    <source>
        <dbReference type="Proteomes" id="UP001209540"/>
    </source>
</evidence>
<evidence type="ECO:0000256" key="2">
    <source>
        <dbReference type="ARBA" id="ARBA00022833"/>
    </source>
</evidence>
<evidence type="ECO:0000313" key="7">
    <source>
        <dbReference type="EMBL" id="KAI9250203.1"/>
    </source>
</evidence>
<keyword evidence="8" id="KW-1185">Reference proteome</keyword>
<evidence type="ECO:0000259" key="6">
    <source>
        <dbReference type="PROSITE" id="PS50023"/>
    </source>
</evidence>
<comment type="caution">
    <text evidence="7">The sequence shown here is derived from an EMBL/GenBank/DDBJ whole genome shotgun (WGS) entry which is preliminary data.</text>
</comment>
<dbReference type="SUPFAM" id="SSF57716">
    <property type="entry name" value="Glucocorticoid receptor-like (DNA-binding domain)"/>
    <property type="match status" value="1"/>
</dbReference>
<dbReference type="AlphaFoldDB" id="A0AAD5JQT9"/>
<dbReference type="CDD" id="cd09358">
    <property type="entry name" value="LIM_Mical_like"/>
    <property type="match status" value="1"/>
</dbReference>
<accession>A0AAD5JQT9</accession>
<keyword evidence="2 4" id="KW-0862">Zinc</keyword>
<organism evidence="7 8">
    <name type="scientific">Phascolomyces articulosus</name>
    <dbReference type="NCBI Taxonomy" id="60185"/>
    <lineage>
        <taxon>Eukaryota</taxon>
        <taxon>Fungi</taxon>
        <taxon>Fungi incertae sedis</taxon>
        <taxon>Mucoromycota</taxon>
        <taxon>Mucoromycotina</taxon>
        <taxon>Mucoromycetes</taxon>
        <taxon>Mucorales</taxon>
        <taxon>Lichtheimiaceae</taxon>
        <taxon>Phascolomyces</taxon>
    </lineage>
</organism>
<feature type="domain" description="LIM zinc-binding" evidence="6">
    <location>
        <begin position="3"/>
        <end position="63"/>
    </location>
</feature>
<evidence type="ECO:0000256" key="5">
    <source>
        <dbReference type="SAM" id="MobiDB-lite"/>
    </source>
</evidence>
<reference evidence="7" key="1">
    <citation type="journal article" date="2022" name="IScience">
        <title>Evolution of zygomycete secretomes and the origins of terrestrial fungal ecologies.</title>
        <authorList>
            <person name="Chang Y."/>
            <person name="Wang Y."/>
            <person name="Mondo S."/>
            <person name="Ahrendt S."/>
            <person name="Andreopoulos W."/>
            <person name="Barry K."/>
            <person name="Beard J."/>
            <person name="Benny G.L."/>
            <person name="Blankenship S."/>
            <person name="Bonito G."/>
            <person name="Cuomo C."/>
            <person name="Desiro A."/>
            <person name="Gervers K.A."/>
            <person name="Hundley H."/>
            <person name="Kuo A."/>
            <person name="LaButti K."/>
            <person name="Lang B.F."/>
            <person name="Lipzen A."/>
            <person name="O'Donnell K."/>
            <person name="Pangilinan J."/>
            <person name="Reynolds N."/>
            <person name="Sandor L."/>
            <person name="Smith M.E."/>
            <person name="Tsang A."/>
            <person name="Grigoriev I.V."/>
            <person name="Stajich J.E."/>
            <person name="Spatafora J.W."/>
        </authorList>
    </citation>
    <scope>NUCLEOTIDE SEQUENCE</scope>
    <source>
        <strain evidence="7">RSA 2281</strain>
    </source>
</reference>
<dbReference type="Gene3D" id="2.10.110.10">
    <property type="entry name" value="Cysteine Rich Protein"/>
    <property type="match status" value="1"/>
</dbReference>
<dbReference type="SMART" id="SM00132">
    <property type="entry name" value="LIM"/>
    <property type="match status" value="1"/>
</dbReference>
<dbReference type="GO" id="GO:0046872">
    <property type="term" value="F:metal ion binding"/>
    <property type="evidence" value="ECO:0007669"/>
    <property type="project" value="UniProtKB-KW"/>
</dbReference>
<protein>
    <recommendedName>
        <fullName evidence="6">LIM zinc-binding domain-containing protein</fullName>
    </recommendedName>
</protein>
<evidence type="ECO:0000256" key="3">
    <source>
        <dbReference type="ARBA" id="ARBA00023038"/>
    </source>
</evidence>
<dbReference type="PROSITE" id="PS50023">
    <property type="entry name" value="LIM_DOMAIN_2"/>
    <property type="match status" value="1"/>
</dbReference>
<gene>
    <name evidence="7" type="ORF">BDA99DRAFT_523129</name>
</gene>
<keyword evidence="3 4" id="KW-0440">LIM domain</keyword>
<name>A0AAD5JQT9_9FUNG</name>
<dbReference type="Pfam" id="PF00412">
    <property type="entry name" value="LIM"/>
    <property type="match status" value="1"/>
</dbReference>
<feature type="compositionally biased region" description="Low complexity" evidence="5">
    <location>
        <begin position="68"/>
        <end position="77"/>
    </location>
</feature>
<evidence type="ECO:0000256" key="1">
    <source>
        <dbReference type="ARBA" id="ARBA00022723"/>
    </source>
</evidence>